<evidence type="ECO:0000256" key="1">
    <source>
        <dbReference type="SAM" id="MobiDB-lite"/>
    </source>
</evidence>
<evidence type="ECO:0000256" key="2">
    <source>
        <dbReference type="SAM" id="SignalP"/>
    </source>
</evidence>
<gene>
    <name evidence="3" type="ORF">E3T23_01645</name>
</gene>
<organism evidence="3 4">
    <name type="scientific">Cryobacterium cheniae</name>
    <dbReference type="NCBI Taxonomy" id="1259262"/>
    <lineage>
        <taxon>Bacteria</taxon>
        <taxon>Bacillati</taxon>
        <taxon>Actinomycetota</taxon>
        <taxon>Actinomycetes</taxon>
        <taxon>Micrococcales</taxon>
        <taxon>Microbacteriaceae</taxon>
        <taxon>Cryobacterium</taxon>
    </lineage>
</organism>
<evidence type="ECO:0000313" key="3">
    <source>
        <dbReference type="EMBL" id="TFC83981.1"/>
    </source>
</evidence>
<keyword evidence="2" id="KW-0732">Signal</keyword>
<accession>A0A4R8Y0L6</accession>
<dbReference type="RefSeq" id="WP_134368667.1">
    <property type="nucleotide sequence ID" value="NZ_SOGN01000008.1"/>
</dbReference>
<feature type="signal peptide" evidence="2">
    <location>
        <begin position="1"/>
        <end position="29"/>
    </location>
</feature>
<dbReference type="OrthoDB" id="5110149at2"/>
<name>A0A4R8Y0L6_9MICO</name>
<dbReference type="Proteomes" id="UP000298433">
    <property type="component" value="Unassembled WGS sequence"/>
</dbReference>
<feature type="compositionally biased region" description="Low complexity" evidence="1">
    <location>
        <begin position="29"/>
        <end position="55"/>
    </location>
</feature>
<dbReference type="EMBL" id="SOGN01000008">
    <property type="protein sequence ID" value="TFC83981.1"/>
    <property type="molecule type" value="Genomic_DNA"/>
</dbReference>
<dbReference type="AlphaFoldDB" id="A0A4R8Y0L6"/>
<proteinExistence type="predicted"/>
<feature type="region of interest" description="Disordered" evidence="1">
    <location>
        <begin position="29"/>
        <end position="60"/>
    </location>
</feature>
<dbReference type="PROSITE" id="PS51257">
    <property type="entry name" value="PROKAR_LIPOPROTEIN"/>
    <property type="match status" value="1"/>
</dbReference>
<evidence type="ECO:0000313" key="4">
    <source>
        <dbReference type="Proteomes" id="UP000298433"/>
    </source>
</evidence>
<sequence>MTNSVRNQNTRALIGLLVAAALLTGCAEAEPTASPTPSAGSTSASSDAPTGTPPTEDQTAWAGDVCSSTATLKTDVQGLVSAAATGGDDVSARLNTRMATVKKSAAALADTIKDVPKGSEDDPEVTAVRESSDDLRSSISDLEASVASVEGATGTALVAALGSVAGDAGASLTALATTVAAIARAAADGTSTIGQAFDAAPECTSLTR</sequence>
<feature type="chain" id="PRO_5021018602" evidence="2">
    <location>
        <begin position="30"/>
        <end position="208"/>
    </location>
</feature>
<keyword evidence="4" id="KW-1185">Reference proteome</keyword>
<protein>
    <submittedName>
        <fullName evidence="3">Uncharacterized protein</fullName>
    </submittedName>
</protein>
<comment type="caution">
    <text evidence="3">The sequence shown here is derived from an EMBL/GenBank/DDBJ whole genome shotgun (WGS) entry which is preliminary data.</text>
</comment>
<reference evidence="3 4" key="1">
    <citation type="submission" date="2019-03" db="EMBL/GenBank/DDBJ databases">
        <title>Genomics of glacier-inhabiting Cryobacterium strains.</title>
        <authorList>
            <person name="Liu Q."/>
            <person name="Xin Y.-H."/>
        </authorList>
    </citation>
    <scope>NUCLEOTIDE SEQUENCE [LARGE SCALE GENOMIC DNA]</scope>
    <source>
        <strain evidence="3 4">TMT2-48-2</strain>
    </source>
</reference>